<dbReference type="EMBL" id="CAJNRG010000107">
    <property type="protein sequence ID" value="CAF1978684.1"/>
    <property type="molecule type" value="Genomic_DNA"/>
</dbReference>
<protein>
    <submittedName>
        <fullName evidence="2">Uncharacterized protein</fullName>
    </submittedName>
</protein>
<accession>A0A816E0T6</accession>
<sequence>MLLFQSMVLVSILLTTNAQWYIKKNYRNKFMNYPNPGKRSLPEEKSIFTETDCETSYSPQSYSHEQRTAWAFLCGHKKSSLEANERSNELNFEFASKPKLSLRTKQQSQDAVLPDYKDYENSFDKYILKLVRRVIKS</sequence>
<dbReference type="EMBL" id="CAJNRF010011040">
    <property type="protein sequence ID" value="CAF2127725.1"/>
    <property type="molecule type" value="Genomic_DNA"/>
</dbReference>
<dbReference type="Proteomes" id="UP000663834">
    <property type="component" value="Unassembled WGS sequence"/>
</dbReference>
<dbReference type="EMBL" id="CAJNOW010015261">
    <property type="protein sequence ID" value="CAF1639870.1"/>
    <property type="molecule type" value="Genomic_DNA"/>
</dbReference>
<comment type="caution">
    <text evidence="2">The sequence shown here is derived from an EMBL/GenBank/DDBJ whole genome shotgun (WGS) entry which is preliminary data.</text>
</comment>
<dbReference type="Proteomes" id="UP000663824">
    <property type="component" value="Unassembled WGS sequence"/>
</dbReference>
<evidence type="ECO:0000313" key="4">
    <source>
        <dbReference type="EMBL" id="CAF1979441.1"/>
    </source>
</evidence>
<dbReference type="Proteomes" id="UP000663887">
    <property type="component" value="Unassembled WGS sequence"/>
</dbReference>
<reference evidence="2" key="1">
    <citation type="submission" date="2021-02" db="EMBL/GenBank/DDBJ databases">
        <authorList>
            <person name="Nowell W R."/>
        </authorList>
    </citation>
    <scope>NUCLEOTIDE SEQUENCE</scope>
</reference>
<proteinExistence type="predicted"/>
<organism evidence="2 6">
    <name type="scientific">Rotaria magnacalcarata</name>
    <dbReference type="NCBI Taxonomy" id="392030"/>
    <lineage>
        <taxon>Eukaryota</taxon>
        <taxon>Metazoa</taxon>
        <taxon>Spiralia</taxon>
        <taxon>Gnathifera</taxon>
        <taxon>Rotifera</taxon>
        <taxon>Eurotatoria</taxon>
        <taxon>Bdelloidea</taxon>
        <taxon>Philodinida</taxon>
        <taxon>Philodinidae</taxon>
        <taxon>Rotaria</taxon>
    </lineage>
</organism>
<feature type="signal peptide" evidence="1">
    <location>
        <begin position="1"/>
        <end position="18"/>
    </location>
</feature>
<feature type="chain" id="PRO_5036229924" evidence="1">
    <location>
        <begin position="19"/>
        <end position="137"/>
    </location>
</feature>
<evidence type="ECO:0000313" key="5">
    <source>
        <dbReference type="EMBL" id="CAF2127725.1"/>
    </source>
</evidence>
<evidence type="ECO:0000313" key="6">
    <source>
        <dbReference type="Proteomes" id="UP000663834"/>
    </source>
</evidence>
<dbReference type="AlphaFoldDB" id="A0A816E0T6"/>
<name>A0A816E0T6_9BILA</name>
<evidence type="ECO:0000313" key="3">
    <source>
        <dbReference type="EMBL" id="CAF1978684.1"/>
    </source>
</evidence>
<evidence type="ECO:0000313" key="2">
    <source>
        <dbReference type="EMBL" id="CAF1639870.1"/>
    </source>
</evidence>
<keyword evidence="1" id="KW-0732">Signal</keyword>
<dbReference type="Proteomes" id="UP000663856">
    <property type="component" value="Unassembled WGS sequence"/>
</dbReference>
<dbReference type="OrthoDB" id="10000061at2759"/>
<gene>
    <name evidence="2" type="ORF">KQP761_LOCUS27841</name>
    <name evidence="4" type="ORF">MBJ925_LOCUS7207</name>
    <name evidence="5" type="ORF">WKI299_LOCUS25701</name>
    <name evidence="3" type="ORF">XDN619_LOCUS2256</name>
</gene>
<dbReference type="EMBL" id="CAJNRE010002471">
    <property type="protein sequence ID" value="CAF1979441.1"/>
    <property type="molecule type" value="Genomic_DNA"/>
</dbReference>
<evidence type="ECO:0000256" key="1">
    <source>
        <dbReference type="SAM" id="SignalP"/>
    </source>
</evidence>